<dbReference type="AlphaFoldDB" id="A0A9P5XUB3"/>
<protein>
    <submittedName>
        <fullName evidence="1">Uncharacterized protein</fullName>
    </submittedName>
</protein>
<reference evidence="1" key="1">
    <citation type="submission" date="2020-11" db="EMBL/GenBank/DDBJ databases">
        <authorList>
            <consortium name="DOE Joint Genome Institute"/>
            <person name="Ahrendt S."/>
            <person name="Riley R."/>
            <person name="Andreopoulos W."/>
            <person name="Labutti K."/>
            <person name="Pangilinan J."/>
            <person name="Ruiz-Duenas F.J."/>
            <person name="Barrasa J.M."/>
            <person name="Sanchez-Garcia M."/>
            <person name="Camarero S."/>
            <person name="Miyauchi S."/>
            <person name="Serrano A."/>
            <person name="Linde D."/>
            <person name="Babiker R."/>
            <person name="Drula E."/>
            <person name="Ayuso-Fernandez I."/>
            <person name="Pacheco R."/>
            <person name="Padilla G."/>
            <person name="Ferreira P."/>
            <person name="Barriuso J."/>
            <person name="Kellner H."/>
            <person name="Castanera R."/>
            <person name="Alfaro M."/>
            <person name="Ramirez L."/>
            <person name="Pisabarro A.G."/>
            <person name="Kuo A."/>
            <person name="Tritt A."/>
            <person name="Lipzen A."/>
            <person name="He G."/>
            <person name="Yan M."/>
            <person name="Ng V."/>
            <person name="Cullen D."/>
            <person name="Martin F."/>
            <person name="Rosso M.-N."/>
            <person name="Henrissat B."/>
            <person name="Hibbett D."/>
            <person name="Martinez A.T."/>
            <person name="Grigoriev I.V."/>
        </authorList>
    </citation>
    <scope>NUCLEOTIDE SEQUENCE</scope>
    <source>
        <strain evidence="1">CBS 247.69</strain>
    </source>
</reference>
<sequence length="222" mass="25458">VEAIQQPKTWRLIKAINGDSREAKEMVFVIHGILQDKSLPPLNMKPKTVPSRYRFLKQGVTITGLDTPTFSDSIKSATEIYGLFDWNFAEGRMELWSCVNRTPNECDSIHASNRYLMLKMEATHQPFKKLVDPKGILKAMAKESYVHTEDNDVLYTKCKTQAEGKFFYKEIGPQAFQIGDIVEIQVLFVVVPLKDEKVKMIMVLQSITLLEAWSKVKRKTDK</sequence>
<name>A0A9P5XUB3_9AGAR</name>
<dbReference type="EMBL" id="MU150355">
    <property type="protein sequence ID" value="KAF9457877.1"/>
    <property type="molecule type" value="Genomic_DNA"/>
</dbReference>
<keyword evidence="2" id="KW-1185">Reference proteome</keyword>
<evidence type="ECO:0000313" key="2">
    <source>
        <dbReference type="Proteomes" id="UP000807353"/>
    </source>
</evidence>
<evidence type="ECO:0000313" key="1">
    <source>
        <dbReference type="EMBL" id="KAF9457877.1"/>
    </source>
</evidence>
<dbReference type="Proteomes" id="UP000807353">
    <property type="component" value="Unassembled WGS sequence"/>
</dbReference>
<accession>A0A9P5XUB3</accession>
<gene>
    <name evidence="1" type="ORF">BDZ94DRAFT_1174700</name>
</gene>
<organism evidence="1 2">
    <name type="scientific">Collybia nuda</name>
    <dbReference type="NCBI Taxonomy" id="64659"/>
    <lineage>
        <taxon>Eukaryota</taxon>
        <taxon>Fungi</taxon>
        <taxon>Dikarya</taxon>
        <taxon>Basidiomycota</taxon>
        <taxon>Agaricomycotina</taxon>
        <taxon>Agaricomycetes</taxon>
        <taxon>Agaricomycetidae</taxon>
        <taxon>Agaricales</taxon>
        <taxon>Tricholomatineae</taxon>
        <taxon>Clitocybaceae</taxon>
        <taxon>Collybia</taxon>
    </lineage>
</organism>
<feature type="non-terminal residue" evidence="1">
    <location>
        <position position="1"/>
    </location>
</feature>
<dbReference type="OrthoDB" id="3269456at2759"/>
<comment type="caution">
    <text evidence="1">The sequence shown here is derived from an EMBL/GenBank/DDBJ whole genome shotgun (WGS) entry which is preliminary data.</text>
</comment>
<proteinExistence type="predicted"/>